<accession>A0A6G1HLU2</accession>
<dbReference type="PANTHER" id="PTHR14430:SF4">
    <property type="entry name" value="GDP_GTP EXCHANGE FACTOR SEC2 N-TERMINAL DOMAIN-CONTAINING PROTEIN"/>
    <property type="match status" value="1"/>
</dbReference>
<evidence type="ECO:0000313" key="6">
    <source>
        <dbReference type="Proteomes" id="UP000799640"/>
    </source>
</evidence>
<evidence type="ECO:0000256" key="2">
    <source>
        <dbReference type="SAM" id="Coils"/>
    </source>
</evidence>
<dbReference type="OrthoDB" id="5560525at2759"/>
<feature type="compositionally biased region" description="Pro residues" evidence="3">
    <location>
        <begin position="107"/>
        <end position="119"/>
    </location>
</feature>
<name>A0A6G1HLU2_9PEZI</name>
<evidence type="ECO:0000256" key="3">
    <source>
        <dbReference type="SAM" id="MobiDB-lite"/>
    </source>
</evidence>
<keyword evidence="1 2" id="KW-0175">Coiled coil</keyword>
<feature type="coiled-coil region" evidence="2">
    <location>
        <begin position="157"/>
        <end position="199"/>
    </location>
</feature>
<feature type="region of interest" description="Disordered" evidence="3">
    <location>
        <begin position="86"/>
        <end position="125"/>
    </location>
</feature>
<dbReference type="SUPFAM" id="SSF144284">
    <property type="entry name" value="Sec2 N-terminal region"/>
    <property type="match status" value="1"/>
</dbReference>
<evidence type="ECO:0000313" key="5">
    <source>
        <dbReference type="EMBL" id="KAF2396819.1"/>
    </source>
</evidence>
<dbReference type="InterPro" id="IPR009449">
    <property type="entry name" value="Sec2_N"/>
</dbReference>
<gene>
    <name evidence="5" type="ORF">EJ06DRAFT_584821</name>
</gene>
<protein>
    <recommendedName>
        <fullName evidence="4">GDP/GTP exchange factor Sec2 N-terminal domain-containing protein</fullName>
    </recommendedName>
</protein>
<feature type="region of interest" description="Disordered" evidence="3">
    <location>
        <begin position="1"/>
        <end position="26"/>
    </location>
</feature>
<dbReference type="GO" id="GO:0070319">
    <property type="term" value="C:Golgi to plasma membrane transport vesicle"/>
    <property type="evidence" value="ECO:0007669"/>
    <property type="project" value="TreeGrafter"/>
</dbReference>
<organism evidence="5 6">
    <name type="scientific">Trichodelitschia bisporula</name>
    <dbReference type="NCBI Taxonomy" id="703511"/>
    <lineage>
        <taxon>Eukaryota</taxon>
        <taxon>Fungi</taxon>
        <taxon>Dikarya</taxon>
        <taxon>Ascomycota</taxon>
        <taxon>Pezizomycotina</taxon>
        <taxon>Dothideomycetes</taxon>
        <taxon>Dothideomycetes incertae sedis</taxon>
        <taxon>Phaeotrichales</taxon>
        <taxon>Phaeotrichaceae</taxon>
        <taxon>Trichodelitschia</taxon>
    </lineage>
</organism>
<proteinExistence type="predicted"/>
<dbReference type="GO" id="GO:0005085">
    <property type="term" value="F:guanyl-nucleotide exchange factor activity"/>
    <property type="evidence" value="ECO:0007669"/>
    <property type="project" value="InterPro"/>
</dbReference>
<dbReference type="EMBL" id="ML996705">
    <property type="protein sequence ID" value="KAF2396819.1"/>
    <property type="molecule type" value="Genomic_DNA"/>
</dbReference>
<dbReference type="PANTHER" id="PTHR14430">
    <property type="entry name" value="RABIN3-RELATED"/>
    <property type="match status" value="1"/>
</dbReference>
<dbReference type="AlphaFoldDB" id="A0A6G1HLU2"/>
<evidence type="ECO:0000256" key="1">
    <source>
        <dbReference type="ARBA" id="ARBA00023054"/>
    </source>
</evidence>
<sequence length="220" mass="23439">MSAGSLALAPPAPTPPPSSQEQAPTCPHCAAPIARIAELEAQVRLLTEKATSAVDKLADYEDELRRLKSSSPRPAPSAAARISSLLMARKTAGSPGSSPPRTTGVAPPTPPTPGYPPPLARTDSGLSEVGDLQSLLARERGLRAAAEGKLSAMSGEMEDLSAALFQQANEMVAAERRARARLEERVEVLERRDGEKRARLERLEGAVRRIERVRGVLERG</sequence>
<reference evidence="5" key="1">
    <citation type="journal article" date="2020" name="Stud. Mycol.">
        <title>101 Dothideomycetes genomes: a test case for predicting lifestyles and emergence of pathogens.</title>
        <authorList>
            <person name="Haridas S."/>
            <person name="Albert R."/>
            <person name="Binder M."/>
            <person name="Bloem J."/>
            <person name="Labutti K."/>
            <person name="Salamov A."/>
            <person name="Andreopoulos B."/>
            <person name="Baker S."/>
            <person name="Barry K."/>
            <person name="Bills G."/>
            <person name="Bluhm B."/>
            <person name="Cannon C."/>
            <person name="Castanera R."/>
            <person name="Culley D."/>
            <person name="Daum C."/>
            <person name="Ezra D."/>
            <person name="Gonzalez J."/>
            <person name="Henrissat B."/>
            <person name="Kuo A."/>
            <person name="Liang C."/>
            <person name="Lipzen A."/>
            <person name="Lutzoni F."/>
            <person name="Magnuson J."/>
            <person name="Mondo S."/>
            <person name="Nolan M."/>
            <person name="Ohm R."/>
            <person name="Pangilinan J."/>
            <person name="Park H.-J."/>
            <person name="Ramirez L."/>
            <person name="Alfaro M."/>
            <person name="Sun H."/>
            <person name="Tritt A."/>
            <person name="Yoshinaga Y."/>
            <person name="Zwiers L.-H."/>
            <person name="Turgeon B."/>
            <person name="Goodwin S."/>
            <person name="Spatafora J."/>
            <person name="Crous P."/>
            <person name="Grigoriev I."/>
        </authorList>
    </citation>
    <scope>NUCLEOTIDE SEQUENCE</scope>
    <source>
        <strain evidence="5">CBS 262.69</strain>
    </source>
</reference>
<keyword evidence="6" id="KW-1185">Reference proteome</keyword>
<feature type="coiled-coil region" evidence="2">
    <location>
        <begin position="36"/>
        <end position="70"/>
    </location>
</feature>
<dbReference type="Gene3D" id="6.10.140.910">
    <property type="match status" value="1"/>
</dbReference>
<feature type="domain" description="GDP/GTP exchange factor Sec2 N-terminal" evidence="4">
    <location>
        <begin position="126"/>
        <end position="204"/>
    </location>
</feature>
<dbReference type="Proteomes" id="UP000799640">
    <property type="component" value="Unassembled WGS sequence"/>
</dbReference>
<dbReference type="InterPro" id="IPR040351">
    <property type="entry name" value="RAB3IL/RAB3IP/Sec2"/>
</dbReference>
<dbReference type="GO" id="GO:0006887">
    <property type="term" value="P:exocytosis"/>
    <property type="evidence" value="ECO:0007669"/>
    <property type="project" value="TreeGrafter"/>
</dbReference>
<dbReference type="GO" id="GO:0051286">
    <property type="term" value="C:cell tip"/>
    <property type="evidence" value="ECO:0007669"/>
    <property type="project" value="TreeGrafter"/>
</dbReference>
<dbReference type="Pfam" id="PF06428">
    <property type="entry name" value="Sec2p"/>
    <property type="match status" value="1"/>
</dbReference>
<evidence type="ECO:0000259" key="4">
    <source>
        <dbReference type="Pfam" id="PF06428"/>
    </source>
</evidence>